<dbReference type="GO" id="GO:0016831">
    <property type="term" value="F:carboxy-lyase activity"/>
    <property type="evidence" value="ECO:0007669"/>
    <property type="project" value="UniProtKB-KW"/>
</dbReference>
<keyword evidence="6" id="KW-1185">Reference proteome</keyword>
<dbReference type="InterPro" id="IPR032465">
    <property type="entry name" value="ACMSD"/>
</dbReference>
<dbReference type="SUPFAM" id="SSF51556">
    <property type="entry name" value="Metallo-dependent hydrolases"/>
    <property type="match status" value="1"/>
</dbReference>
<dbReference type="AlphaFoldDB" id="A0AAV9NPE8"/>
<evidence type="ECO:0000256" key="1">
    <source>
        <dbReference type="ARBA" id="ARBA00022793"/>
    </source>
</evidence>
<evidence type="ECO:0000259" key="4">
    <source>
        <dbReference type="Pfam" id="PF04909"/>
    </source>
</evidence>
<dbReference type="GO" id="GO:0005829">
    <property type="term" value="C:cytosol"/>
    <property type="evidence" value="ECO:0007669"/>
    <property type="project" value="TreeGrafter"/>
</dbReference>
<evidence type="ECO:0000313" key="5">
    <source>
        <dbReference type="EMBL" id="KAK5061107.1"/>
    </source>
</evidence>
<dbReference type="PANTHER" id="PTHR21240:SF30">
    <property type="entry name" value="AMIDOHYDROLASE-RELATED DOMAIN-CONTAINING PROTEIN-RELATED"/>
    <property type="match status" value="1"/>
</dbReference>
<dbReference type="PANTHER" id="PTHR21240">
    <property type="entry name" value="2-AMINO-3-CARBOXYLMUCONATE-6-SEMIALDEHYDE DECARBOXYLASE"/>
    <property type="match status" value="1"/>
</dbReference>
<dbReference type="Gene3D" id="3.20.20.140">
    <property type="entry name" value="Metal-dependent hydrolases"/>
    <property type="match status" value="1"/>
</dbReference>
<comment type="similarity">
    <text evidence="3">Belongs to the metallo-dependent hydrolases superfamily.</text>
</comment>
<dbReference type="GO" id="GO:0016787">
    <property type="term" value="F:hydrolase activity"/>
    <property type="evidence" value="ECO:0007669"/>
    <property type="project" value="InterPro"/>
</dbReference>
<keyword evidence="1 3" id="KW-0210">Decarboxylase</keyword>
<keyword evidence="2 3" id="KW-0456">Lyase</keyword>
<evidence type="ECO:0000313" key="6">
    <source>
        <dbReference type="Proteomes" id="UP001358417"/>
    </source>
</evidence>
<gene>
    <name evidence="5" type="ORF">LTR84_007649</name>
</gene>
<comment type="caution">
    <text evidence="5">The sequence shown here is derived from an EMBL/GenBank/DDBJ whole genome shotgun (WGS) entry which is preliminary data.</text>
</comment>
<dbReference type="GO" id="GO:0019748">
    <property type="term" value="P:secondary metabolic process"/>
    <property type="evidence" value="ECO:0007669"/>
    <property type="project" value="TreeGrafter"/>
</dbReference>
<protein>
    <recommendedName>
        <fullName evidence="4">Amidohydrolase-related domain-containing protein</fullName>
    </recommendedName>
</protein>
<evidence type="ECO:0000256" key="3">
    <source>
        <dbReference type="RuleBase" id="RU366045"/>
    </source>
</evidence>
<sequence length="357" mass="40228">MRGKIILEEHVCLPEEAEVESSKFASSNAQDLGRALLDLHQDRLQEMNANGVEFAIISQNTPGPQGLTDPNEAASYATRSNDYVSELVDQAPERFAAFAVVSMHTTEAAVVELKRAVERLGMVGVLLHDSQLYLDDKGQLREYHYDDPRYDEFWAAVEQLSVPVYLHPKSPLPDEISRLYSARPWLLGPVYSYARDTSFHALAIITSGIFDKYPGVKLVLGHLGEMLLAHLGRIDHWLEKRNRGKDLPSQKTVREYLENNVYVTTAGHFSTPALVHAMTEIGIDRILFSVDTPFENITEGSTWVDTLPISHGDVTKIGRTNALALFPRLAKRLRSDEVEKLQQDRQRVLFTKNAGFW</sequence>
<dbReference type="Pfam" id="PF04909">
    <property type="entry name" value="Amidohydro_2"/>
    <property type="match status" value="1"/>
</dbReference>
<name>A0AAV9NPE8_9EURO</name>
<reference evidence="5 6" key="1">
    <citation type="submission" date="2023-08" db="EMBL/GenBank/DDBJ databases">
        <title>Black Yeasts Isolated from many extreme environments.</title>
        <authorList>
            <person name="Coleine C."/>
            <person name="Stajich J.E."/>
            <person name="Selbmann L."/>
        </authorList>
    </citation>
    <scope>NUCLEOTIDE SEQUENCE [LARGE SCALE GENOMIC DNA]</scope>
    <source>
        <strain evidence="5 6">CCFEE 5792</strain>
    </source>
</reference>
<dbReference type="EMBL" id="JAVRRD010000003">
    <property type="protein sequence ID" value="KAK5061107.1"/>
    <property type="molecule type" value="Genomic_DNA"/>
</dbReference>
<feature type="domain" description="Amidohydrolase-related" evidence="4">
    <location>
        <begin position="62"/>
        <end position="327"/>
    </location>
</feature>
<dbReference type="InterPro" id="IPR032466">
    <property type="entry name" value="Metal_Hydrolase"/>
</dbReference>
<dbReference type="GeneID" id="89975814"/>
<dbReference type="InterPro" id="IPR006680">
    <property type="entry name" value="Amidohydro-rel"/>
</dbReference>
<dbReference type="RefSeq" id="XP_064710204.1">
    <property type="nucleotide sequence ID" value="XM_064851201.1"/>
</dbReference>
<proteinExistence type="inferred from homology"/>
<accession>A0AAV9NPE8</accession>
<evidence type="ECO:0000256" key="2">
    <source>
        <dbReference type="ARBA" id="ARBA00023239"/>
    </source>
</evidence>
<dbReference type="Proteomes" id="UP001358417">
    <property type="component" value="Unassembled WGS sequence"/>
</dbReference>
<organism evidence="5 6">
    <name type="scientific">Exophiala bonariae</name>
    <dbReference type="NCBI Taxonomy" id="1690606"/>
    <lineage>
        <taxon>Eukaryota</taxon>
        <taxon>Fungi</taxon>
        <taxon>Dikarya</taxon>
        <taxon>Ascomycota</taxon>
        <taxon>Pezizomycotina</taxon>
        <taxon>Eurotiomycetes</taxon>
        <taxon>Chaetothyriomycetidae</taxon>
        <taxon>Chaetothyriales</taxon>
        <taxon>Herpotrichiellaceae</taxon>
        <taxon>Exophiala</taxon>
    </lineage>
</organism>